<dbReference type="EMBL" id="ML143489">
    <property type="protein sequence ID" value="TBU24019.1"/>
    <property type="molecule type" value="Genomic_DNA"/>
</dbReference>
<keyword evidence="1" id="KW-0472">Membrane</keyword>
<organism evidence="2">
    <name type="scientific">Dichomitus squalens</name>
    <dbReference type="NCBI Taxonomy" id="114155"/>
    <lineage>
        <taxon>Eukaryota</taxon>
        <taxon>Fungi</taxon>
        <taxon>Dikarya</taxon>
        <taxon>Basidiomycota</taxon>
        <taxon>Agaricomycotina</taxon>
        <taxon>Agaricomycetes</taxon>
        <taxon>Polyporales</taxon>
        <taxon>Polyporaceae</taxon>
        <taxon>Dichomitus</taxon>
    </lineage>
</organism>
<evidence type="ECO:0000313" key="2">
    <source>
        <dbReference type="EMBL" id="TBU24019.1"/>
    </source>
</evidence>
<dbReference type="AlphaFoldDB" id="A0A4Q9MAD5"/>
<reference evidence="2" key="1">
    <citation type="submission" date="2019-01" db="EMBL/GenBank/DDBJ databases">
        <title>Draft genome sequences of three monokaryotic isolates of the white-rot basidiomycete fungus Dichomitus squalens.</title>
        <authorList>
            <consortium name="DOE Joint Genome Institute"/>
            <person name="Lopez S.C."/>
            <person name="Andreopoulos B."/>
            <person name="Pangilinan J."/>
            <person name="Lipzen A."/>
            <person name="Riley R."/>
            <person name="Ahrendt S."/>
            <person name="Ng V."/>
            <person name="Barry K."/>
            <person name="Daum C."/>
            <person name="Grigoriev I.V."/>
            <person name="Hilden K.S."/>
            <person name="Makela M.R."/>
            <person name="de Vries R.P."/>
        </authorList>
    </citation>
    <scope>NUCLEOTIDE SEQUENCE [LARGE SCALE GENOMIC DNA]</scope>
    <source>
        <strain evidence="2">OM18370.1</strain>
    </source>
</reference>
<feature type="transmembrane region" description="Helical" evidence="1">
    <location>
        <begin position="53"/>
        <end position="72"/>
    </location>
</feature>
<protein>
    <submittedName>
        <fullName evidence="2">Uncharacterized protein</fullName>
    </submittedName>
</protein>
<proteinExistence type="predicted"/>
<accession>A0A4Q9MAD5</accession>
<keyword evidence="1" id="KW-0812">Transmembrane</keyword>
<keyword evidence="1" id="KW-1133">Transmembrane helix</keyword>
<name>A0A4Q9MAD5_9APHY</name>
<dbReference type="Proteomes" id="UP000292957">
    <property type="component" value="Unassembled WGS sequence"/>
</dbReference>
<sequence length="90" mass="10265">MRFAVRDAHVKRTRWVSPVHSVSRCPISRLASCLSILHILYVPLPLHLCELPSAFFMCTLAISCPVCAYLIIGDDVERHEFRSNLDFPLL</sequence>
<gene>
    <name evidence="2" type="ORF">BD311DRAFT_767305</name>
</gene>
<evidence type="ECO:0000256" key="1">
    <source>
        <dbReference type="SAM" id="Phobius"/>
    </source>
</evidence>